<feature type="domain" description="Thiamine-binding protein" evidence="1">
    <location>
        <begin position="5"/>
        <end position="69"/>
    </location>
</feature>
<evidence type="ECO:0000259" key="1">
    <source>
        <dbReference type="Pfam" id="PF01910"/>
    </source>
</evidence>
<protein>
    <submittedName>
        <fullName evidence="2">Thiamine-binding protein</fullName>
    </submittedName>
</protein>
<accession>A0A2T5BXU8</accession>
<dbReference type="EMBL" id="QAAD01000024">
    <property type="protein sequence ID" value="PTN05952.1"/>
    <property type="molecule type" value="Genomic_DNA"/>
</dbReference>
<dbReference type="AlphaFoldDB" id="A0A2T5BXU8"/>
<organism evidence="2 3">
    <name type="scientific">Mangrovibacterium marinum</name>
    <dbReference type="NCBI Taxonomy" id="1639118"/>
    <lineage>
        <taxon>Bacteria</taxon>
        <taxon>Pseudomonadati</taxon>
        <taxon>Bacteroidota</taxon>
        <taxon>Bacteroidia</taxon>
        <taxon>Marinilabiliales</taxon>
        <taxon>Prolixibacteraceae</taxon>
        <taxon>Mangrovibacterium</taxon>
    </lineage>
</organism>
<keyword evidence="3" id="KW-1185">Reference proteome</keyword>
<dbReference type="OrthoDB" id="164222at2"/>
<reference evidence="2 3" key="1">
    <citation type="submission" date="2018-04" db="EMBL/GenBank/DDBJ databases">
        <title>Genomic Encyclopedia of Archaeal and Bacterial Type Strains, Phase II (KMG-II): from individual species to whole genera.</title>
        <authorList>
            <person name="Goeker M."/>
        </authorList>
    </citation>
    <scope>NUCLEOTIDE SEQUENCE [LARGE SCALE GENOMIC DNA]</scope>
    <source>
        <strain evidence="2 3">DSM 28823</strain>
    </source>
</reference>
<proteinExistence type="predicted"/>
<dbReference type="Proteomes" id="UP000243525">
    <property type="component" value="Unassembled WGS sequence"/>
</dbReference>
<comment type="caution">
    <text evidence="2">The sequence shown here is derived from an EMBL/GenBank/DDBJ whole genome shotgun (WGS) entry which is preliminary data.</text>
</comment>
<dbReference type="SUPFAM" id="SSF89957">
    <property type="entry name" value="MTH1187/YkoF-like"/>
    <property type="match status" value="1"/>
</dbReference>
<name>A0A2T5BXU8_9BACT</name>
<dbReference type="RefSeq" id="WP_107823631.1">
    <property type="nucleotide sequence ID" value="NZ_OY782574.1"/>
</dbReference>
<dbReference type="Gene3D" id="3.30.70.930">
    <property type="match status" value="1"/>
</dbReference>
<gene>
    <name evidence="2" type="ORF">C8N47_12415</name>
</gene>
<dbReference type="InterPro" id="IPR029756">
    <property type="entry name" value="MTH1187/YkoF-like"/>
</dbReference>
<dbReference type="Pfam" id="PF01910">
    <property type="entry name" value="Thiamine_BP"/>
    <property type="match status" value="1"/>
</dbReference>
<dbReference type="InterPro" id="IPR002767">
    <property type="entry name" value="Thiamine_BP"/>
</dbReference>
<evidence type="ECO:0000313" key="2">
    <source>
        <dbReference type="EMBL" id="PTN05952.1"/>
    </source>
</evidence>
<sequence length="81" mass="9331">MHITVEISYYPLQERYEEPVNELLALLDKQADVETETGTMSTLLRGEYEPVMALLTGTMRQLMDKYPSVFNLKISNSCEIK</sequence>
<evidence type="ECO:0000313" key="3">
    <source>
        <dbReference type="Proteomes" id="UP000243525"/>
    </source>
</evidence>